<dbReference type="PROSITE" id="PS01068">
    <property type="entry name" value="OMPA_1"/>
    <property type="match status" value="1"/>
</dbReference>
<keyword evidence="8 10" id="KW-0472">Membrane</keyword>
<dbReference type="PRINTS" id="PR01023">
    <property type="entry name" value="NAFLGMOTY"/>
</dbReference>
<feature type="domain" description="OmpA-like" evidence="13">
    <location>
        <begin position="206"/>
        <end position="322"/>
    </location>
</feature>
<evidence type="ECO:0000259" key="13">
    <source>
        <dbReference type="PROSITE" id="PS51123"/>
    </source>
</evidence>
<dbReference type="InterPro" id="IPR006665">
    <property type="entry name" value="OmpA-like"/>
</dbReference>
<dbReference type="InterPro" id="IPR000498">
    <property type="entry name" value="OmpA-like_TM_dom"/>
</dbReference>
<protein>
    <submittedName>
        <fullName evidence="14">OmpA family protein</fullName>
    </submittedName>
</protein>
<keyword evidence="5" id="KW-0812">Transmembrane</keyword>
<dbReference type="Gene3D" id="2.40.160.20">
    <property type="match status" value="1"/>
</dbReference>
<gene>
    <name evidence="14" type="ORF">ACFFUV_08345</name>
</gene>
<dbReference type="PANTHER" id="PTHR30329">
    <property type="entry name" value="STATOR ELEMENT OF FLAGELLAR MOTOR COMPLEX"/>
    <property type="match status" value="1"/>
</dbReference>
<evidence type="ECO:0000256" key="3">
    <source>
        <dbReference type="ARBA" id="ARBA00022448"/>
    </source>
</evidence>
<feature type="chain" id="PRO_5047105479" evidence="12">
    <location>
        <begin position="23"/>
        <end position="327"/>
    </location>
</feature>
<dbReference type="SUPFAM" id="SSF56925">
    <property type="entry name" value="OMPA-like"/>
    <property type="match status" value="1"/>
</dbReference>
<sequence>MNKLTTLLGGFGLFILSAQTYADAYIGAKIGKSWLDDACVVGEACDDEDMGGGIFAGYNLNPYIGIELGYDYLGEFTTGVSGDGLSDESISAFSLTPKLSYPVLEQLAIYGRAGGAYVDFDGDNHWSFTGAVGFEFKVMTKGALRLEYQTITDVNDQSYRTQGNLISIGFIYDFGGKPTPVPVMMEKESKEITTTIIEKPPQPVIKTFEAQRLDSGLFALNSANLKPESHARLDSLVSFLRTYPQASVNIIGYTDSSGSAEYNLQLSERRAQSVAKVLQERGIAASRIRAEGRGESEPIADNSTPEGRERNRRVEIFVPPFEYTVAQ</sequence>
<evidence type="ECO:0000256" key="12">
    <source>
        <dbReference type="SAM" id="SignalP"/>
    </source>
</evidence>
<dbReference type="Pfam" id="PF01389">
    <property type="entry name" value="OmpA_membrane"/>
    <property type="match status" value="1"/>
</dbReference>
<evidence type="ECO:0000256" key="9">
    <source>
        <dbReference type="ARBA" id="ARBA00023237"/>
    </source>
</evidence>
<comment type="caution">
    <text evidence="14">The sequence shown here is derived from an EMBL/GenBank/DDBJ whole genome shotgun (WGS) entry which is preliminary data.</text>
</comment>
<evidence type="ECO:0000256" key="7">
    <source>
        <dbReference type="ARBA" id="ARBA00023114"/>
    </source>
</evidence>
<evidence type="ECO:0000256" key="10">
    <source>
        <dbReference type="PROSITE-ProRule" id="PRU00473"/>
    </source>
</evidence>
<dbReference type="InterPro" id="IPR006664">
    <property type="entry name" value="OMP_bac"/>
</dbReference>
<dbReference type="InterPro" id="IPR036737">
    <property type="entry name" value="OmpA-like_sf"/>
</dbReference>
<reference evidence="14 15" key="1">
    <citation type="submission" date="2024-09" db="EMBL/GenBank/DDBJ databases">
        <authorList>
            <person name="Sun Q."/>
            <person name="Mori K."/>
        </authorList>
    </citation>
    <scope>NUCLEOTIDE SEQUENCE [LARGE SCALE GENOMIC DNA]</scope>
    <source>
        <strain evidence="14 15">CECT 8064</strain>
    </source>
</reference>
<evidence type="ECO:0000256" key="2">
    <source>
        <dbReference type="ARBA" id="ARBA00005710"/>
    </source>
</evidence>
<keyword evidence="12" id="KW-0732">Signal</keyword>
<dbReference type="Pfam" id="PF00691">
    <property type="entry name" value="OmpA"/>
    <property type="match status" value="1"/>
</dbReference>
<dbReference type="SUPFAM" id="SSF103088">
    <property type="entry name" value="OmpA-like"/>
    <property type="match status" value="1"/>
</dbReference>
<keyword evidence="3" id="KW-0813">Transport</keyword>
<evidence type="ECO:0000256" key="6">
    <source>
        <dbReference type="ARBA" id="ARBA00023065"/>
    </source>
</evidence>
<evidence type="ECO:0000256" key="4">
    <source>
        <dbReference type="ARBA" id="ARBA00022452"/>
    </source>
</evidence>
<keyword evidence="7" id="KW-0626">Porin</keyword>
<dbReference type="InterPro" id="IPR006690">
    <property type="entry name" value="OMPA-like_CS"/>
</dbReference>
<comment type="subcellular location">
    <subcellularLocation>
        <location evidence="1">Cell outer membrane</location>
        <topology evidence="1">Multi-pass membrane protein</topology>
    </subcellularLocation>
</comment>
<evidence type="ECO:0000313" key="14">
    <source>
        <dbReference type="EMBL" id="MFB9134978.1"/>
    </source>
</evidence>
<keyword evidence="6" id="KW-0406">Ion transport</keyword>
<dbReference type="Gene3D" id="3.30.1330.60">
    <property type="entry name" value="OmpA-like domain"/>
    <property type="match status" value="1"/>
</dbReference>
<dbReference type="InterPro" id="IPR011250">
    <property type="entry name" value="OMP/PagP_B-barrel"/>
</dbReference>
<accession>A0ABV5HLB9</accession>
<organism evidence="14 15">
    <name type="scientific">Vibrio olivae</name>
    <dbReference type="NCBI Taxonomy" id="1243002"/>
    <lineage>
        <taxon>Bacteria</taxon>
        <taxon>Pseudomonadati</taxon>
        <taxon>Pseudomonadota</taxon>
        <taxon>Gammaproteobacteria</taxon>
        <taxon>Vibrionales</taxon>
        <taxon>Vibrionaceae</taxon>
        <taxon>Vibrio</taxon>
    </lineage>
</organism>
<name>A0ABV5HLB9_9VIBR</name>
<proteinExistence type="inferred from homology"/>
<evidence type="ECO:0000256" key="1">
    <source>
        <dbReference type="ARBA" id="ARBA00004571"/>
    </source>
</evidence>
<dbReference type="CDD" id="cd07185">
    <property type="entry name" value="OmpA_C-like"/>
    <property type="match status" value="1"/>
</dbReference>
<evidence type="ECO:0000256" key="8">
    <source>
        <dbReference type="ARBA" id="ARBA00023136"/>
    </source>
</evidence>
<dbReference type="RefSeq" id="WP_390191149.1">
    <property type="nucleotide sequence ID" value="NZ_JBHMEP010000001.1"/>
</dbReference>
<feature type="region of interest" description="Disordered" evidence="11">
    <location>
        <begin position="289"/>
        <end position="312"/>
    </location>
</feature>
<feature type="signal peptide" evidence="12">
    <location>
        <begin position="1"/>
        <end position="22"/>
    </location>
</feature>
<dbReference type="InterPro" id="IPR050330">
    <property type="entry name" value="Bact_OuterMem_StrucFunc"/>
</dbReference>
<evidence type="ECO:0000313" key="15">
    <source>
        <dbReference type="Proteomes" id="UP001589645"/>
    </source>
</evidence>
<dbReference type="Proteomes" id="UP001589645">
    <property type="component" value="Unassembled WGS sequence"/>
</dbReference>
<keyword evidence="15" id="KW-1185">Reference proteome</keyword>
<comment type="similarity">
    <text evidence="2">Belongs to the outer membrane OOP (TC 1.B.6) superfamily. OmpA family.</text>
</comment>
<evidence type="ECO:0000256" key="5">
    <source>
        <dbReference type="ARBA" id="ARBA00022692"/>
    </source>
</evidence>
<keyword evidence="9" id="KW-0998">Cell outer membrane</keyword>
<evidence type="ECO:0000256" key="11">
    <source>
        <dbReference type="SAM" id="MobiDB-lite"/>
    </source>
</evidence>
<dbReference type="PROSITE" id="PS51123">
    <property type="entry name" value="OMPA_2"/>
    <property type="match status" value="1"/>
</dbReference>
<dbReference type="EMBL" id="JBHMEP010000001">
    <property type="protein sequence ID" value="MFB9134978.1"/>
    <property type="molecule type" value="Genomic_DNA"/>
</dbReference>
<dbReference type="PANTHER" id="PTHR30329:SF21">
    <property type="entry name" value="LIPOPROTEIN YIAD-RELATED"/>
    <property type="match status" value="1"/>
</dbReference>
<dbReference type="PRINTS" id="PR01021">
    <property type="entry name" value="OMPADOMAIN"/>
</dbReference>
<keyword evidence="4" id="KW-1134">Transmembrane beta strand</keyword>